<organism evidence="1 2">
    <name type="scientific">Stephania yunnanensis</name>
    <dbReference type="NCBI Taxonomy" id="152371"/>
    <lineage>
        <taxon>Eukaryota</taxon>
        <taxon>Viridiplantae</taxon>
        <taxon>Streptophyta</taxon>
        <taxon>Embryophyta</taxon>
        <taxon>Tracheophyta</taxon>
        <taxon>Spermatophyta</taxon>
        <taxon>Magnoliopsida</taxon>
        <taxon>Ranunculales</taxon>
        <taxon>Menispermaceae</taxon>
        <taxon>Menispermoideae</taxon>
        <taxon>Cissampelideae</taxon>
        <taxon>Stephania</taxon>
    </lineage>
</organism>
<proteinExistence type="predicted"/>
<sequence length="87" mass="9850">MESHEEKKEKTNGDLGFPFQFFQNFKFPHLEFPQLKKVEVGEVGDGVASKANESDVGVGGGDGDGDGKFRAWLGFRFLMVRRRSIRR</sequence>
<evidence type="ECO:0000313" key="1">
    <source>
        <dbReference type="EMBL" id="KAK9127629.1"/>
    </source>
</evidence>
<accession>A0AAP0P2F5</accession>
<keyword evidence="2" id="KW-1185">Reference proteome</keyword>
<protein>
    <submittedName>
        <fullName evidence="1">Uncharacterized protein</fullName>
    </submittedName>
</protein>
<dbReference type="EMBL" id="JBBNAF010000007">
    <property type="protein sequence ID" value="KAK9127629.1"/>
    <property type="molecule type" value="Genomic_DNA"/>
</dbReference>
<dbReference type="AlphaFoldDB" id="A0AAP0P2F5"/>
<evidence type="ECO:0000313" key="2">
    <source>
        <dbReference type="Proteomes" id="UP001420932"/>
    </source>
</evidence>
<gene>
    <name evidence="1" type="ORF">Syun_016426</name>
</gene>
<comment type="caution">
    <text evidence="1">The sequence shown here is derived from an EMBL/GenBank/DDBJ whole genome shotgun (WGS) entry which is preliminary data.</text>
</comment>
<dbReference type="Proteomes" id="UP001420932">
    <property type="component" value="Unassembled WGS sequence"/>
</dbReference>
<reference evidence="1 2" key="1">
    <citation type="submission" date="2024-01" db="EMBL/GenBank/DDBJ databases">
        <title>Genome assemblies of Stephania.</title>
        <authorList>
            <person name="Yang L."/>
        </authorList>
    </citation>
    <scope>NUCLEOTIDE SEQUENCE [LARGE SCALE GENOMIC DNA]</scope>
    <source>
        <strain evidence="1">YNDBR</strain>
        <tissue evidence="1">Leaf</tissue>
    </source>
</reference>
<name>A0AAP0P2F5_9MAGN</name>